<comment type="caution">
    <text evidence="3">The sequence shown here is derived from an EMBL/GenBank/DDBJ whole genome shotgun (WGS) entry which is preliminary data.</text>
</comment>
<dbReference type="RefSeq" id="WP_251946384.1">
    <property type="nucleotide sequence ID" value="NZ_JAMRYM010000059.1"/>
</dbReference>
<dbReference type="EMBL" id="JAMRYM010000059">
    <property type="protein sequence ID" value="MCM6763333.1"/>
    <property type="molecule type" value="Genomic_DNA"/>
</dbReference>
<feature type="domain" description="DUF3071" evidence="2">
    <location>
        <begin position="1"/>
        <end position="163"/>
    </location>
</feature>
<dbReference type="AlphaFoldDB" id="A0A9X2IU90"/>
<evidence type="ECO:0000259" key="2">
    <source>
        <dbReference type="Pfam" id="PF11268"/>
    </source>
</evidence>
<accession>A0A9X2IU90</accession>
<keyword evidence="4" id="KW-1185">Reference proteome</keyword>
<dbReference type="InterPro" id="IPR047682">
    <property type="entry name" value="SepH-like"/>
</dbReference>
<reference evidence="3" key="1">
    <citation type="submission" date="2022-06" db="EMBL/GenBank/DDBJ databases">
        <title>Whole genome shotgun sequencing (WGS) of Rathayibacter sp. ZW T2_19, isolated from stored onions (Allium cepa).</title>
        <authorList>
            <person name="Stoll D.A."/>
            <person name="Huch M."/>
        </authorList>
    </citation>
    <scope>NUCLEOTIDE SEQUENCE</scope>
    <source>
        <strain evidence="3">ZW T2_19</strain>
    </source>
</reference>
<proteinExistence type="predicted"/>
<feature type="region of interest" description="Disordered" evidence="1">
    <location>
        <begin position="209"/>
        <end position="371"/>
    </location>
</feature>
<sequence>MMELKVIGVESGSLVLVSDGGERFSVRIDETLQSQLRPRVHTLPPREKRVSPREIQAHIRSGLSAEEVAELTGAPLEHVQRFEGPVTAEREHIVASALSVRVYTSADPDPLEEGTPFGDVIRERLAALGAEGEQWSSWKEEDGWAVKLLFRSDEIDHDARWRFDPKKAVLSPLTPEATTLSQQGEIRPTLIPRLRAVIPAAVDELATRFDTDAFSRPSEPERGSRGEHPASGRPTAVPHARPSAVRTSDTEPQPALSDTPRVVSTLPRPVSSTTEQRERNLNDTADLLDALRRRRGERDHASSLRVREEPKQEAPTVEKAPEPERAAPAAPPAAAAPAKEHAPTGTRGGFRRGRTSMPSWDEIVFGARSDD</sequence>
<feature type="compositionally biased region" description="Low complexity" evidence="1">
    <location>
        <begin position="326"/>
        <end position="337"/>
    </location>
</feature>
<gene>
    <name evidence="3" type="primary">sepH</name>
    <name evidence="3" type="ORF">NB037_12975</name>
</gene>
<dbReference type="Pfam" id="PF11268">
    <property type="entry name" value="DUF3071"/>
    <property type="match status" value="1"/>
</dbReference>
<protein>
    <submittedName>
        <fullName evidence="3">Septation protein SepH</fullName>
    </submittedName>
</protein>
<dbReference type="NCBIfam" id="NF040712">
    <property type="entry name" value="SepH"/>
    <property type="match status" value="1"/>
</dbReference>
<evidence type="ECO:0000313" key="4">
    <source>
        <dbReference type="Proteomes" id="UP001155240"/>
    </source>
</evidence>
<dbReference type="Proteomes" id="UP001155240">
    <property type="component" value="Unassembled WGS sequence"/>
</dbReference>
<dbReference type="InterPro" id="IPR021421">
    <property type="entry name" value="DUF3071"/>
</dbReference>
<evidence type="ECO:0000313" key="3">
    <source>
        <dbReference type="EMBL" id="MCM6763333.1"/>
    </source>
</evidence>
<name>A0A9X2IU90_9MICO</name>
<evidence type="ECO:0000256" key="1">
    <source>
        <dbReference type="SAM" id="MobiDB-lite"/>
    </source>
</evidence>
<feature type="compositionally biased region" description="Basic and acidic residues" evidence="1">
    <location>
        <begin position="296"/>
        <end position="312"/>
    </location>
</feature>
<feature type="compositionally biased region" description="Basic and acidic residues" evidence="1">
    <location>
        <begin position="209"/>
        <end position="230"/>
    </location>
</feature>
<organism evidence="3 4">
    <name type="scientific">Rathayibacter rubneri</name>
    <dbReference type="NCBI Taxonomy" id="2950106"/>
    <lineage>
        <taxon>Bacteria</taxon>
        <taxon>Bacillati</taxon>
        <taxon>Actinomycetota</taxon>
        <taxon>Actinomycetes</taxon>
        <taxon>Micrococcales</taxon>
        <taxon>Microbacteriaceae</taxon>
        <taxon>Rathayibacter</taxon>
    </lineage>
</organism>